<accession>A0ABV9LFW0</accession>
<sequence>MTALAVPMGAEAGEPPERRGLARDGVRLMAVRPGSLTSARFRDLPGLLEPGDLVVVNTSATLPARLTARRADDTRTPVHVSTTLDDGTWVVEVRRPADDGPETGLEPGAVLLLPDGVRLVLRGGFPDPARPGRLWRAVAAPAVALPAYLARHGEPVRYRHLRGPVALDDVRNVYATEPGSAENASAGRPFTDRLLVRLMARGVPVVPLVLHAGVSSPELHEPPAPERYRVPEVTARLVTATRAAGRRVVAVGTTVTRALETVTGEDGVTRPGEGWTDLVLGPDRPARAVTGLVTGLHEPETSHLLLLEAVAGRDLVTRAYGAAAAGGWLWHEFGDSMLFLPGGGPGADRRG</sequence>
<keyword evidence="4" id="KW-0671">Queuosine biosynthesis</keyword>
<organism evidence="6 7">
    <name type="scientific">Geodermatophilus arenarius</name>
    <dbReference type="NCBI Taxonomy" id="1137990"/>
    <lineage>
        <taxon>Bacteria</taxon>
        <taxon>Bacillati</taxon>
        <taxon>Actinomycetota</taxon>
        <taxon>Actinomycetes</taxon>
        <taxon>Geodermatophilales</taxon>
        <taxon>Geodermatophilaceae</taxon>
        <taxon>Geodermatophilus</taxon>
    </lineage>
</organism>
<evidence type="ECO:0000313" key="7">
    <source>
        <dbReference type="Proteomes" id="UP001596025"/>
    </source>
</evidence>
<dbReference type="InterPro" id="IPR036100">
    <property type="entry name" value="QueA_sf"/>
</dbReference>
<dbReference type="Gene3D" id="3.40.1780.10">
    <property type="entry name" value="QueA-like"/>
    <property type="match status" value="1"/>
</dbReference>
<gene>
    <name evidence="6" type="ORF">ACFO3M_05650</name>
</gene>
<name>A0ABV9LFW0_9ACTN</name>
<keyword evidence="1" id="KW-0963">Cytoplasm</keyword>
<dbReference type="RefSeq" id="WP_387987400.1">
    <property type="nucleotide sequence ID" value="NZ_JBHSGR010000004.1"/>
</dbReference>
<feature type="region of interest" description="Disordered" evidence="5">
    <location>
        <begin position="1"/>
        <end position="21"/>
    </location>
</feature>
<dbReference type="Gene3D" id="2.40.10.240">
    <property type="entry name" value="QueA-like"/>
    <property type="match status" value="1"/>
</dbReference>
<proteinExistence type="predicted"/>
<dbReference type="InterPro" id="IPR042119">
    <property type="entry name" value="QueA_dom2"/>
</dbReference>
<keyword evidence="3" id="KW-0949">S-adenosyl-L-methionine</keyword>
<dbReference type="Pfam" id="PF02547">
    <property type="entry name" value="Queuosine_synth"/>
    <property type="match status" value="1"/>
</dbReference>
<dbReference type="InterPro" id="IPR003699">
    <property type="entry name" value="QueA"/>
</dbReference>
<dbReference type="Proteomes" id="UP001596025">
    <property type="component" value="Unassembled WGS sequence"/>
</dbReference>
<evidence type="ECO:0000256" key="1">
    <source>
        <dbReference type="ARBA" id="ARBA00022490"/>
    </source>
</evidence>
<evidence type="ECO:0000256" key="2">
    <source>
        <dbReference type="ARBA" id="ARBA00022679"/>
    </source>
</evidence>
<comment type="caution">
    <text evidence="6">The sequence shown here is derived from an EMBL/GenBank/DDBJ whole genome shotgun (WGS) entry which is preliminary data.</text>
</comment>
<dbReference type="PANTHER" id="PTHR30307:SF0">
    <property type="entry name" value="S-ADENOSYLMETHIONINE:TRNA RIBOSYLTRANSFERASE-ISOMERASE"/>
    <property type="match status" value="1"/>
</dbReference>
<reference evidence="7" key="1">
    <citation type="journal article" date="2019" name="Int. J. Syst. Evol. Microbiol.">
        <title>The Global Catalogue of Microorganisms (GCM) 10K type strain sequencing project: providing services to taxonomists for standard genome sequencing and annotation.</title>
        <authorList>
            <consortium name="The Broad Institute Genomics Platform"/>
            <consortium name="The Broad Institute Genome Sequencing Center for Infectious Disease"/>
            <person name="Wu L."/>
            <person name="Ma J."/>
        </authorList>
    </citation>
    <scope>NUCLEOTIDE SEQUENCE [LARGE SCALE GENOMIC DNA]</scope>
    <source>
        <strain evidence="7">CCUG 62763</strain>
    </source>
</reference>
<dbReference type="InterPro" id="IPR042118">
    <property type="entry name" value="QueA_dom1"/>
</dbReference>
<evidence type="ECO:0000256" key="5">
    <source>
        <dbReference type="SAM" id="MobiDB-lite"/>
    </source>
</evidence>
<evidence type="ECO:0000256" key="3">
    <source>
        <dbReference type="ARBA" id="ARBA00022691"/>
    </source>
</evidence>
<evidence type="ECO:0000256" key="4">
    <source>
        <dbReference type="ARBA" id="ARBA00022785"/>
    </source>
</evidence>
<dbReference type="EMBL" id="JBHSGR010000004">
    <property type="protein sequence ID" value="MFC4692869.1"/>
    <property type="molecule type" value="Genomic_DNA"/>
</dbReference>
<dbReference type="SUPFAM" id="SSF111337">
    <property type="entry name" value="QueA-like"/>
    <property type="match status" value="1"/>
</dbReference>
<protein>
    <submittedName>
        <fullName evidence="6">S-adenosylmethionine:tRNA ribosyltransferase-isomerase</fullName>
    </submittedName>
</protein>
<dbReference type="PANTHER" id="PTHR30307">
    <property type="entry name" value="S-ADENOSYLMETHIONINE:TRNA RIBOSYLTRANSFERASE-ISOMERASE"/>
    <property type="match status" value="1"/>
</dbReference>
<keyword evidence="2" id="KW-0808">Transferase</keyword>
<evidence type="ECO:0000313" key="6">
    <source>
        <dbReference type="EMBL" id="MFC4692869.1"/>
    </source>
</evidence>
<keyword evidence="7" id="KW-1185">Reference proteome</keyword>